<evidence type="ECO:0000313" key="2">
    <source>
        <dbReference type="EMBL" id="CAG9322267.1"/>
    </source>
</evidence>
<evidence type="ECO:0000313" key="3">
    <source>
        <dbReference type="Proteomes" id="UP001162131"/>
    </source>
</evidence>
<dbReference type="PANTHER" id="PTHR39767:SF2">
    <property type="entry name" value="CHROMOSOME UNDETERMINED SCAFFOLD_1, WHOLE GENOME SHOTGUN SEQUENCE"/>
    <property type="match status" value="1"/>
</dbReference>
<comment type="caution">
    <text evidence="2">The sequence shown here is derived from an EMBL/GenBank/DDBJ whole genome shotgun (WGS) entry which is preliminary data.</text>
</comment>
<dbReference type="Proteomes" id="UP001162131">
    <property type="component" value="Unassembled WGS sequence"/>
</dbReference>
<protein>
    <submittedName>
        <fullName evidence="2">Uncharacterized protein</fullName>
    </submittedName>
</protein>
<feature type="chain" id="PRO_5043773445" evidence="1">
    <location>
        <begin position="20"/>
        <end position="252"/>
    </location>
</feature>
<sequence length="252" mass="28210">MKFYLFTLLSLSLASELYSYLLEPQELTIEGNAGIKLINGDGNCRLGVFNSTYPFGLICRDYAPLYFDDNRKTHFGVSVLTEASLTFGGKLILTNVDQWALTHYDAFEGVEGEGWSNQTITECGGVRMLGGYCQFSAGESWKEFKDLPEHSQLRVKANYHMIDEWRGETAYLKIGSSDDMETVWTQSYDVNSSKDPMNICGEDDVGEGKFSIAVDIKIDHSDSSVIISFGSTLEQQPCEKSWGISGLQIYIR</sequence>
<keyword evidence="1" id="KW-0732">Signal</keyword>
<reference evidence="2" key="1">
    <citation type="submission" date="2021-09" db="EMBL/GenBank/DDBJ databases">
        <authorList>
            <consortium name="AG Swart"/>
            <person name="Singh M."/>
            <person name="Singh A."/>
            <person name="Seah K."/>
            <person name="Emmerich C."/>
        </authorList>
    </citation>
    <scope>NUCLEOTIDE SEQUENCE</scope>
    <source>
        <strain evidence="2">ATCC30299</strain>
    </source>
</reference>
<keyword evidence="3" id="KW-1185">Reference proteome</keyword>
<evidence type="ECO:0000256" key="1">
    <source>
        <dbReference type="SAM" id="SignalP"/>
    </source>
</evidence>
<dbReference type="PANTHER" id="PTHR39767">
    <property type="entry name" value="CALCIUM/CALMODULIN-BINDING MEMBRANE PROTEIN PCM4-RELATED"/>
    <property type="match status" value="1"/>
</dbReference>
<proteinExistence type="predicted"/>
<name>A0AAU9J7S1_9CILI</name>
<organism evidence="2 3">
    <name type="scientific">Blepharisma stoltei</name>
    <dbReference type="NCBI Taxonomy" id="1481888"/>
    <lineage>
        <taxon>Eukaryota</taxon>
        <taxon>Sar</taxon>
        <taxon>Alveolata</taxon>
        <taxon>Ciliophora</taxon>
        <taxon>Postciliodesmatophora</taxon>
        <taxon>Heterotrichea</taxon>
        <taxon>Heterotrichida</taxon>
        <taxon>Blepharismidae</taxon>
        <taxon>Blepharisma</taxon>
    </lineage>
</organism>
<gene>
    <name evidence="2" type="ORF">BSTOLATCC_MIC30641</name>
</gene>
<dbReference type="EMBL" id="CAJZBQ010000030">
    <property type="protein sequence ID" value="CAG9322267.1"/>
    <property type="molecule type" value="Genomic_DNA"/>
</dbReference>
<accession>A0AAU9J7S1</accession>
<feature type="signal peptide" evidence="1">
    <location>
        <begin position="1"/>
        <end position="19"/>
    </location>
</feature>
<dbReference type="AlphaFoldDB" id="A0AAU9J7S1"/>